<evidence type="ECO:0000313" key="1">
    <source>
        <dbReference type="EMBL" id="PAA62880.1"/>
    </source>
</evidence>
<gene>
    <name evidence="1" type="ORF">BOX15_Mlig033944g1</name>
    <name evidence="2" type="ORF">BOX15_Mlig033944g2</name>
</gene>
<protein>
    <submittedName>
        <fullName evidence="1">Uncharacterized protein</fullName>
    </submittedName>
</protein>
<name>A0A267EMV6_9PLAT</name>
<dbReference type="AlphaFoldDB" id="A0A267EMV6"/>
<dbReference type="EMBL" id="NIVC01001892">
    <property type="protein sequence ID" value="PAA62880.1"/>
    <property type="molecule type" value="Genomic_DNA"/>
</dbReference>
<accession>A0A267EMV6</accession>
<dbReference type="EMBL" id="NIVC01000709">
    <property type="protein sequence ID" value="PAA78070.1"/>
    <property type="molecule type" value="Genomic_DNA"/>
</dbReference>
<organism evidence="1 3">
    <name type="scientific">Macrostomum lignano</name>
    <dbReference type="NCBI Taxonomy" id="282301"/>
    <lineage>
        <taxon>Eukaryota</taxon>
        <taxon>Metazoa</taxon>
        <taxon>Spiralia</taxon>
        <taxon>Lophotrochozoa</taxon>
        <taxon>Platyhelminthes</taxon>
        <taxon>Rhabditophora</taxon>
        <taxon>Macrostomorpha</taxon>
        <taxon>Macrostomida</taxon>
        <taxon>Macrostomidae</taxon>
        <taxon>Macrostomum</taxon>
    </lineage>
</organism>
<dbReference type="SUPFAM" id="SSF53335">
    <property type="entry name" value="S-adenosyl-L-methionine-dependent methyltransferases"/>
    <property type="match status" value="1"/>
</dbReference>
<keyword evidence="3" id="KW-1185">Reference proteome</keyword>
<dbReference type="OrthoDB" id="10061565at2759"/>
<evidence type="ECO:0000313" key="2">
    <source>
        <dbReference type="EMBL" id="PAA78070.1"/>
    </source>
</evidence>
<dbReference type="InterPro" id="IPR029063">
    <property type="entry name" value="SAM-dependent_MTases_sf"/>
</dbReference>
<comment type="caution">
    <text evidence="1">The sequence shown here is derived from an EMBL/GenBank/DDBJ whole genome shotgun (WGS) entry which is preliminary data.</text>
</comment>
<dbReference type="Proteomes" id="UP000215902">
    <property type="component" value="Unassembled WGS sequence"/>
</dbReference>
<reference evidence="1 3" key="1">
    <citation type="submission" date="2017-06" db="EMBL/GenBank/DDBJ databases">
        <title>A platform for efficient transgenesis in Macrostomum lignano, a flatworm model organism for stem cell research.</title>
        <authorList>
            <person name="Berezikov E."/>
        </authorList>
    </citation>
    <scope>NUCLEOTIDE SEQUENCE [LARGE SCALE GENOMIC DNA]</scope>
    <source>
        <strain evidence="1">DV1</strain>
        <tissue evidence="1">Whole organism</tissue>
    </source>
</reference>
<evidence type="ECO:0000313" key="3">
    <source>
        <dbReference type="Proteomes" id="UP000215902"/>
    </source>
</evidence>
<sequence length="274" mass="31435">MHGSMRCLCKYKNLKMGRRKIEKQTSVKKSNRKTIVNMTKKAEKRSTRGNGANKKKPSVKHLSHFLRIYKGLEDWHIPIFAAVKQFCGNIATVMYPGCDKHLTASLIFDNVTYIDLNSKMLPFFSDPAIHSWIEENKQYTGPTIYNFENTNFDRFVPVNNKPYDLVISASAGLVSNSACMKYLKNGGHFLVSDAHFDARNAYTKKHFSLVAVYDSESGQLISEKKCLDDYFLTTEKKKITKVQVEESVSKPKNKRSFKLIKEPSACFFLFKKIK</sequence>
<proteinExistence type="predicted"/>